<proteinExistence type="predicted"/>
<name>A0AAV2AYH7_9ARAC</name>
<dbReference type="AlphaFoldDB" id="A0AAV2AYH7"/>
<dbReference type="Proteomes" id="UP001497382">
    <property type="component" value="Unassembled WGS sequence"/>
</dbReference>
<dbReference type="EMBL" id="CAXIEN010000242">
    <property type="protein sequence ID" value="CAL1289061.1"/>
    <property type="molecule type" value="Genomic_DNA"/>
</dbReference>
<gene>
    <name evidence="1" type="ORF">LARSCL_LOCUS15710</name>
</gene>
<protein>
    <submittedName>
        <fullName evidence="1">Uncharacterized protein</fullName>
    </submittedName>
</protein>
<keyword evidence="2" id="KW-1185">Reference proteome</keyword>
<evidence type="ECO:0000313" key="1">
    <source>
        <dbReference type="EMBL" id="CAL1289061.1"/>
    </source>
</evidence>
<organism evidence="1 2">
    <name type="scientific">Larinioides sclopetarius</name>
    <dbReference type="NCBI Taxonomy" id="280406"/>
    <lineage>
        <taxon>Eukaryota</taxon>
        <taxon>Metazoa</taxon>
        <taxon>Ecdysozoa</taxon>
        <taxon>Arthropoda</taxon>
        <taxon>Chelicerata</taxon>
        <taxon>Arachnida</taxon>
        <taxon>Araneae</taxon>
        <taxon>Araneomorphae</taxon>
        <taxon>Entelegynae</taxon>
        <taxon>Araneoidea</taxon>
        <taxon>Araneidae</taxon>
        <taxon>Larinioides</taxon>
    </lineage>
</organism>
<sequence length="48" mass="5611">MLQETDMTSWQKRIKKETLGKRSRNLDGMSATSGCYFFCRAYIFPGTR</sequence>
<comment type="caution">
    <text evidence="1">The sequence shown here is derived from an EMBL/GenBank/DDBJ whole genome shotgun (WGS) entry which is preliminary data.</text>
</comment>
<accession>A0AAV2AYH7</accession>
<reference evidence="1 2" key="1">
    <citation type="submission" date="2024-04" db="EMBL/GenBank/DDBJ databases">
        <authorList>
            <person name="Rising A."/>
            <person name="Reimegard J."/>
            <person name="Sonavane S."/>
            <person name="Akerstrom W."/>
            <person name="Nylinder S."/>
            <person name="Hedman E."/>
            <person name="Kallberg Y."/>
        </authorList>
    </citation>
    <scope>NUCLEOTIDE SEQUENCE [LARGE SCALE GENOMIC DNA]</scope>
</reference>
<evidence type="ECO:0000313" key="2">
    <source>
        <dbReference type="Proteomes" id="UP001497382"/>
    </source>
</evidence>